<gene>
    <name evidence="10" type="ORF">MSL71_14640</name>
</gene>
<evidence type="ECO:0000256" key="7">
    <source>
        <dbReference type="ARBA" id="ARBA00023136"/>
    </source>
</evidence>
<dbReference type="GO" id="GO:0005886">
    <property type="term" value="C:plasma membrane"/>
    <property type="evidence" value="ECO:0007669"/>
    <property type="project" value="UniProtKB-SubCell"/>
</dbReference>
<name>A0A4U8YRD1_9BACT</name>
<dbReference type="Proteomes" id="UP000507962">
    <property type="component" value="Unassembled WGS sequence"/>
</dbReference>
<keyword evidence="6 8" id="KW-1133">Transmembrane helix</keyword>
<feature type="transmembrane region" description="Helical" evidence="8">
    <location>
        <begin position="297"/>
        <end position="315"/>
    </location>
</feature>
<proteinExistence type="predicted"/>
<dbReference type="EMBL" id="CAADHO010000002">
    <property type="protein sequence ID" value="VFQ43823.1"/>
    <property type="molecule type" value="Genomic_DNA"/>
</dbReference>
<feature type="transmembrane region" description="Helical" evidence="8">
    <location>
        <begin position="266"/>
        <end position="285"/>
    </location>
</feature>
<evidence type="ECO:0000256" key="8">
    <source>
        <dbReference type="SAM" id="Phobius"/>
    </source>
</evidence>
<feature type="transmembrane region" description="Helical" evidence="8">
    <location>
        <begin position="321"/>
        <end position="338"/>
    </location>
</feature>
<evidence type="ECO:0000256" key="4">
    <source>
        <dbReference type="ARBA" id="ARBA00022679"/>
    </source>
</evidence>
<dbReference type="InterPro" id="IPR050297">
    <property type="entry name" value="LipidA_mod_glycosyltrf_83"/>
</dbReference>
<dbReference type="RefSeq" id="WP_180138280.1">
    <property type="nucleotide sequence ID" value="NZ_CAADHO010000002.1"/>
</dbReference>
<keyword evidence="7 8" id="KW-0472">Membrane</keyword>
<evidence type="ECO:0000256" key="2">
    <source>
        <dbReference type="ARBA" id="ARBA00022475"/>
    </source>
</evidence>
<feature type="transmembrane region" description="Helical" evidence="8">
    <location>
        <begin position="186"/>
        <end position="204"/>
    </location>
</feature>
<reference evidence="10 11" key="1">
    <citation type="submission" date="2019-03" db="EMBL/GenBank/DDBJ databases">
        <authorList>
            <person name="Nijsse B."/>
        </authorList>
    </citation>
    <scope>NUCLEOTIDE SEQUENCE [LARGE SCALE GENOMIC DNA]</scope>
    <source>
        <strain evidence="10">Desulfoluna butyratoxydans MSL71</strain>
    </source>
</reference>
<dbReference type="AlphaFoldDB" id="A0A4U8YRD1"/>
<evidence type="ECO:0000313" key="10">
    <source>
        <dbReference type="EMBL" id="VFQ43823.1"/>
    </source>
</evidence>
<keyword evidence="11" id="KW-1185">Reference proteome</keyword>
<organism evidence="10 11">
    <name type="scientific">Desulfoluna butyratoxydans</name>
    <dbReference type="NCBI Taxonomy" id="231438"/>
    <lineage>
        <taxon>Bacteria</taxon>
        <taxon>Pseudomonadati</taxon>
        <taxon>Thermodesulfobacteriota</taxon>
        <taxon>Desulfobacteria</taxon>
        <taxon>Desulfobacterales</taxon>
        <taxon>Desulfolunaceae</taxon>
        <taxon>Desulfoluna</taxon>
    </lineage>
</organism>
<dbReference type="PANTHER" id="PTHR33908:SF11">
    <property type="entry name" value="MEMBRANE PROTEIN"/>
    <property type="match status" value="1"/>
</dbReference>
<dbReference type="PANTHER" id="PTHR33908">
    <property type="entry name" value="MANNOSYLTRANSFERASE YKCB-RELATED"/>
    <property type="match status" value="1"/>
</dbReference>
<evidence type="ECO:0000256" key="3">
    <source>
        <dbReference type="ARBA" id="ARBA00022676"/>
    </source>
</evidence>
<keyword evidence="2" id="KW-1003">Cell membrane</keyword>
<dbReference type="InterPro" id="IPR038731">
    <property type="entry name" value="RgtA/B/C-like"/>
</dbReference>
<protein>
    <submittedName>
        <fullName evidence="10">Dolichyl-phosphate-mannose-protein mannosyltransferase</fullName>
    </submittedName>
</protein>
<keyword evidence="5 8" id="KW-0812">Transmembrane</keyword>
<feature type="transmembrane region" description="Helical" evidence="8">
    <location>
        <begin position="216"/>
        <end position="239"/>
    </location>
</feature>
<feature type="transmembrane region" description="Helical" evidence="8">
    <location>
        <begin position="93"/>
        <end position="111"/>
    </location>
</feature>
<feature type="transmembrane region" description="Helical" evidence="8">
    <location>
        <begin position="350"/>
        <end position="370"/>
    </location>
</feature>
<feature type="transmembrane region" description="Helical" evidence="8">
    <location>
        <begin position="390"/>
        <end position="411"/>
    </location>
</feature>
<feature type="domain" description="Glycosyltransferase RgtA/B/C/D-like" evidence="9">
    <location>
        <begin position="71"/>
        <end position="230"/>
    </location>
</feature>
<evidence type="ECO:0000256" key="1">
    <source>
        <dbReference type="ARBA" id="ARBA00004651"/>
    </source>
</evidence>
<keyword evidence="4 10" id="KW-0808">Transferase</keyword>
<keyword evidence="3 10" id="KW-0328">Glycosyltransferase</keyword>
<accession>A0A4U8YRD1</accession>
<evidence type="ECO:0000256" key="5">
    <source>
        <dbReference type="ARBA" id="ARBA00022692"/>
    </source>
</evidence>
<evidence type="ECO:0000313" key="11">
    <source>
        <dbReference type="Proteomes" id="UP000507962"/>
    </source>
</evidence>
<evidence type="ECO:0000256" key="6">
    <source>
        <dbReference type="ARBA" id="ARBA00022989"/>
    </source>
</evidence>
<feature type="transmembrane region" description="Helical" evidence="8">
    <location>
        <begin position="118"/>
        <end position="140"/>
    </location>
</feature>
<evidence type="ECO:0000259" key="9">
    <source>
        <dbReference type="Pfam" id="PF13231"/>
    </source>
</evidence>
<dbReference type="GO" id="GO:0009103">
    <property type="term" value="P:lipopolysaccharide biosynthetic process"/>
    <property type="evidence" value="ECO:0007669"/>
    <property type="project" value="UniProtKB-ARBA"/>
</dbReference>
<sequence length="544" mass="58168">MVRINNPRVALFLTLVLVSAFTLPITGLVGEAPLATDDPVTAAAALHMAAAPSLSLATVREYLAGLPPLYPLAAATLSHATAPFLEGMAPLRLTSALFSLGTLVLFFCFALRYGKSRFALLATALLATMPGFAFGAGWIGRDPALLFFLMASVTATFRTFVDDSPPWILMAGTATAGAFLTSSWDGLLLIACVWAAGIVWFISSRGPEKASHVSHLFFHLAALLALLVFTSGGMATQVIGHTAAPLTQGFWIPASDPGPPPAPTKLALQILAQTWPWTPLFFIYVGRVTARTLRSGTLSPAPMFIIFWFLASLLPTITGETGLSPILPPLALMAAFVLKDGMPMWVRPFAAAWSWAVILILFILALSPGLRPFSLRTDHALLPGLLRGDLFSPFAAAELVLAAVTCVVKAIPLTRTGRLLTVTAILWVTLANGPFSAMTGHRASEIRPLITAIKTHPHKGTAAYGVDRRLRASLCFYGRLHLLNTDNLDRCFDILKGGDPDYDTLLMQSDAADHLPEALSMVPVTIVEKVPLEKGGSLLFVRGL</sequence>
<comment type="subcellular location">
    <subcellularLocation>
        <location evidence="1">Cell membrane</location>
        <topology evidence="1">Multi-pass membrane protein</topology>
    </subcellularLocation>
</comment>
<dbReference type="Pfam" id="PF13231">
    <property type="entry name" value="PMT_2"/>
    <property type="match status" value="1"/>
</dbReference>
<dbReference type="GO" id="GO:0016763">
    <property type="term" value="F:pentosyltransferase activity"/>
    <property type="evidence" value="ECO:0007669"/>
    <property type="project" value="TreeGrafter"/>
</dbReference>